<protein>
    <submittedName>
        <fullName evidence="7">UPF0668 protein C10orf76 homolog</fullName>
    </submittedName>
</protein>
<keyword evidence="4 5" id="KW-0472">Membrane</keyword>
<feature type="domain" description="Armadillo-like helical" evidence="6">
    <location>
        <begin position="149"/>
        <end position="378"/>
    </location>
</feature>
<feature type="transmembrane region" description="Helical" evidence="5">
    <location>
        <begin position="222"/>
        <end position="250"/>
    </location>
</feature>
<evidence type="ECO:0000313" key="7">
    <source>
        <dbReference type="Ensembl" id="ENSSANP00000092720.1"/>
    </source>
</evidence>
<dbReference type="PANTHER" id="PTHR13608:SF3">
    <property type="entry name" value="ARMADILLO-LIKE HELICAL DOMAIN-CONTAINING PROTEIN 3"/>
    <property type="match status" value="1"/>
</dbReference>
<dbReference type="GO" id="GO:0016020">
    <property type="term" value="C:membrane"/>
    <property type="evidence" value="ECO:0007669"/>
    <property type="project" value="UniProtKB-SubCell"/>
</dbReference>
<evidence type="ECO:0000256" key="2">
    <source>
        <dbReference type="ARBA" id="ARBA00022692"/>
    </source>
</evidence>
<keyword evidence="8" id="KW-1185">Reference proteome</keyword>
<dbReference type="GO" id="GO:0005829">
    <property type="term" value="C:cytosol"/>
    <property type="evidence" value="ECO:0007669"/>
    <property type="project" value="TreeGrafter"/>
</dbReference>
<keyword evidence="3 5" id="KW-1133">Transmembrane helix</keyword>
<gene>
    <name evidence="7" type="primary">LOC107657489</name>
</gene>
<evidence type="ECO:0000259" key="6">
    <source>
        <dbReference type="SMART" id="SM01158"/>
    </source>
</evidence>
<proteinExistence type="predicted"/>
<evidence type="ECO:0000313" key="8">
    <source>
        <dbReference type="Proteomes" id="UP000472260"/>
    </source>
</evidence>
<reference evidence="7" key="2">
    <citation type="submission" date="2025-09" db="UniProtKB">
        <authorList>
            <consortium name="Ensembl"/>
        </authorList>
    </citation>
    <scope>IDENTIFICATION</scope>
</reference>
<organism evidence="7 8">
    <name type="scientific">Sinocyclocheilus anshuiensis</name>
    <dbReference type="NCBI Taxonomy" id="1608454"/>
    <lineage>
        <taxon>Eukaryota</taxon>
        <taxon>Metazoa</taxon>
        <taxon>Chordata</taxon>
        <taxon>Craniata</taxon>
        <taxon>Vertebrata</taxon>
        <taxon>Euteleostomi</taxon>
        <taxon>Actinopterygii</taxon>
        <taxon>Neopterygii</taxon>
        <taxon>Teleostei</taxon>
        <taxon>Ostariophysi</taxon>
        <taxon>Cypriniformes</taxon>
        <taxon>Cyprinidae</taxon>
        <taxon>Cyprininae</taxon>
        <taxon>Sinocyclocheilus</taxon>
    </lineage>
</organism>
<keyword evidence="2 5" id="KW-0812">Transmembrane</keyword>
<name>A0A671SAN2_9TELE</name>
<evidence type="ECO:0000256" key="1">
    <source>
        <dbReference type="ARBA" id="ARBA00004370"/>
    </source>
</evidence>
<dbReference type="Pfam" id="PF08427">
    <property type="entry name" value="ARMH3_C"/>
    <property type="match status" value="1"/>
</dbReference>
<accession>A0A671SAN2</accession>
<reference evidence="7" key="1">
    <citation type="submission" date="2025-08" db="UniProtKB">
        <authorList>
            <consortium name="Ensembl"/>
        </authorList>
    </citation>
    <scope>IDENTIFICATION</scope>
</reference>
<dbReference type="Ensembl" id="ENSSANT00000098499.1">
    <property type="protein sequence ID" value="ENSSANP00000092720.1"/>
    <property type="gene ID" value="ENSSANG00000045481.1"/>
</dbReference>
<dbReference type="SMART" id="SM01158">
    <property type="entry name" value="DUF1741"/>
    <property type="match status" value="1"/>
</dbReference>
<dbReference type="AlphaFoldDB" id="A0A671SAN2"/>
<evidence type="ECO:0000256" key="4">
    <source>
        <dbReference type="ARBA" id="ARBA00023136"/>
    </source>
</evidence>
<dbReference type="Proteomes" id="UP000472260">
    <property type="component" value="Unassembled WGS sequence"/>
</dbReference>
<evidence type="ECO:0000256" key="3">
    <source>
        <dbReference type="ARBA" id="ARBA00022989"/>
    </source>
</evidence>
<dbReference type="InterPro" id="IPR039868">
    <property type="entry name" value="ARMD3-like"/>
</dbReference>
<sequence length="396" mass="45613">MINSIFEAILQILSEVSSRAQHGYDAVVLLALLVNYRKYESVNPYIVKLSIVDDEPTLDGMGMVIHHALAEYNRQYKDKEEENQGGFFSTLTSMVGSMFIADADEKLSVQTNEAILLALYEAVHLNRNFITVLAQSHPEIDIATTPAVPVPASPLTPLGTTPPSLDNLMVEFIVTHMMKEFPMDLYVRCVQIIHKLICYQKKCRVRVHYTWRDFWSGMILRCFVFVFSLFGLLFIFILVLYIVNILYIYIYIYSYDELYYEIIRMHQVFDNLYCMVLRVSTNAGQWKEPASKVTQALVNVRAIINHFNPKIESYAAVNHISQLSEDQVLEVVRSNYDTLTLKLQDGLDQFERYSEQPREAGFFKELVRSISLNVRKNVSLSTMSRDVLLKEFSSIS</sequence>
<dbReference type="PANTHER" id="PTHR13608">
    <property type="entry name" value="ARMADILLO-LIKE HELICAL DOMAIN-CONTAINING PROTEIN 3"/>
    <property type="match status" value="1"/>
</dbReference>
<comment type="subcellular location">
    <subcellularLocation>
        <location evidence="1">Membrane</location>
    </subcellularLocation>
</comment>
<evidence type="ECO:0000256" key="5">
    <source>
        <dbReference type="SAM" id="Phobius"/>
    </source>
</evidence>
<dbReference type="InterPro" id="IPR013636">
    <property type="entry name" value="ARMH3_C"/>
</dbReference>